<dbReference type="Pfam" id="PF08906">
    <property type="entry name" value="T6SS_Tdi1_C"/>
    <property type="match status" value="1"/>
</dbReference>
<organism evidence="3 4">
    <name type="scientific">Agarivorans gilvus</name>
    <dbReference type="NCBI Taxonomy" id="680279"/>
    <lineage>
        <taxon>Bacteria</taxon>
        <taxon>Pseudomonadati</taxon>
        <taxon>Pseudomonadota</taxon>
        <taxon>Gammaproteobacteria</taxon>
        <taxon>Alteromonadales</taxon>
        <taxon>Alteromonadaceae</taxon>
        <taxon>Agarivorans</taxon>
    </lineage>
</organism>
<dbReference type="EMBL" id="BMDY01000056">
    <property type="protein sequence ID" value="GGB22134.1"/>
    <property type="molecule type" value="Genomic_DNA"/>
</dbReference>
<dbReference type="Pfam" id="PF08887">
    <property type="entry name" value="GAD-like"/>
    <property type="match status" value="1"/>
</dbReference>
<name>A0ABQ1I8M2_9ALTE</name>
<feature type="domain" description="T6SS immunity protein Tdi1 C-terminal" evidence="2">
    <location>
        <begin position="133"/>
        <end position="201"/>
    </location>
</feature>
<gene>
    <name evidence="3" type="ORF">GCM10007414_39400</name>
</gene>
<protein>
    <submittedName>
        <fullName evidence="3">Aspartyl-tRNA amidotransferase subunit B</fullName>
    </submittedName>
</protein>
<dbReference type="Proteomes" id="UP000651977">
    <property type="component" value="Unassembled WGS sequence"/>
</dbReference>
<evidence type="ECO:0000313" key="3">
    <source>
        <dbReference type="EMBL" id="GGB22134.1"/>
    </source>
</evidence>
<evidence type="ECO:0000259" key="1">
    <source>
        <dbReference type="Pfam" id="PF08887"/>
    </source>
</evidence>
<comment type="caution">
    <text evidence="3">The sequence shown here is derived from an EMBL/GenBank/DDBJ whole genome shotgun (WGS) entry which is preliminary data.</text>
</comment>
<sequence length="213" mass="24541">MDKFFDNFYNYKKFGPAKSSKAVPAETINRIKGKLPDKLLEYWQEYGWSSYENGLFWTVNPDDWEPALEAWIGDTEFMEKDAYYVIARSAFVELFLWGTNTGDSLSITPNYAWLNPNFNMAQFEECGEDRLTQMFFSVKTKEHLDFEDEKPLFEKALNQLGELEHDTMYGFVPALALGGQAKLENLQKVSAVEHLVILAGLSEKKVMLDVNDI</sequence>
<keyword evidence="4" id="KW-1185">Reference proteome</keyword>
<reference evidence="4" key="1">
    <citation type="journal article" date="2019" name="Int. J. Syst. Evol. Microbiol.">
        <title>The Global Catalogue of Microorganisms (GCM) 10K type strain sequencing project: providing services to taxonomists for standard genome sequencing and annotation.</title>
        <authorList>
            <consortium name="The Broad Institute Genomics Platform"/>
            <consortium name="The Broad Institute Genome Sequencing Center for Infectious Disease"/>
            <person name="Wu L."/>
            <person name="Ma J."/>
        </authorList>
    </citation>
    <scope>NUCLEOTIDE SEQUENCE [LARGE SCALE GENOMIC DNA]</scope>
    <source>
        <strain evidence="4">CGMCC 1.10131</strain>
    </source>
</reference>
<evidence type="ECO:0000259" key="2">
    <source>
        <dbReference type="Pfam" id="PF08906"/>
    </source>
</evidence>
<accession>A0ABQ1I8M2</accession>
<feature type="domain" description="GAD-related" evidence="1">
    <location>
        <begin position="12"/>
        <end position="108"/>
    </location>
</feature>
<evidence type="ECO:0000313" key="4">
    <source>
        <dbReference type="Proteomes" id="UP000651977"/>
    </source>
</evidence>
<dbReference type="InterPro" id="IPR015002">
    <property type="entry name" value="T6SS_Tdi1_C"/>
</dbReference>
<dbReference type="InterPro" id="IPR014983">
    <property type="entry name" value="GAD-rel"/>
</dbReference>
<proteinExistence type="predicted"/>